<feature type="domain" description="ABC transmembrane type-1" evidence="8">
    <location>
        <begin position="99"/>
        <end position="300"/>
    </location>
</feature>
<dbReference type="Pfam" id="PF00528">
    <property type="entry name" value="BPD_transp_1"/>
    <property type="match status" value="1"/>
</dbReference>
<protein>
    <submittedName>
        <fullName evidence="9">Peptide ABC transporter permease</fullName>
    </submittedName>
</protein>
<keyword evidence="6 7" id="KW-0472">Membrane</keyword>
<dbReference type="OrthoDB" id="147688at2"/>
<comment type="similarity">
    <text evidence="7">Belongs to the binding-protein-dependent transport system permease family.</text>
</comment>
<dbReference type="PANTHER" id="PTHR43163">
    <property type="entry name" value="DIPEPTIDE TRANSPORT SYSTEM PERMEASE PROTEIN DPPB-RELATED"/>
    <property type="match status" value="1"/>
</dbReference>
<evidence type="ECO:0000256" key="6">
    <source>
        <dbReference type="ARBA" id="ARBA00023136"/>
    </source>
</evidence>
<keyword evidence="3" id="KW-1003">Cell membrane</keyword>
<dbReference type="PANTHER" id="PTHR43163:SF3">
    <property type="entry name" value="PEPTIDE ABC TRANSPORTER PERMEASE PROTEIN"/>
    <property type="match status" value="1"/>
</dbReference>
<dbReference type="Pfam" id="PF19300">
    <property type="entry name" value="BPD_transp_1_N"/>
    <property type="match status" value="1"/>
</dbReference>
<reference evidence="9 10" key="1">
    <citation type="submission" date="2017-07" db="EMBL/GenBank/DDBJ databases">
        <title>Draft whole genome sequences of clinical Proprionibacteriaceae strains.</title>
        <authorList>
            <person name="Bernier A.-M."/>
            <person name="Bernard K."/>
            <person name="Domingo M.-C."/>
        </authorList>
    </citation>
    <scope>NUCLEOTIDE SEQUENCE [LARGE SCALE GENOMIC DNA]</scope>
    <source>
        <strain evidence="9 10">NML 150081</strain>
    </source>
</reference>
<dbReference type="AlphaFoldDB" id="A0A255EG36"/>
<evidence type="ECO:0000256" key="5">
    <source>
        <dbReference type="ARBA" id="ARBA00022989"/>
    </source>
</evidence>
<dbReference type="Gene3D" id="1.10.3720.10">
    <property type="entry name" value="MetI-like"/>
    <property type="match status" value="1"/>
</dbReference>
<keyword evidence="2 7" id="KW-0813">Transport</keyword>
<organism evidence="9 10">
    <name type="scientific">Parenemella sanctibonifatiensis</name>
    <dbReference type="NCBI Taxonomy" id="2016505"/>
    <lineage>
        <taxon>Bacteria</taxon>
        <taxon>Bacillati</taxon>
        <taxon>Actinomycetota</taxon>
        <taxon>Actinomycetes</taxon>
        <taxon>Propionibacteriales</taxon>
        <taxon>Propionibacteriaceae</taxon>
        <taxon>Parenemella</taxon>
    </lineage>
</organism>
<comment type="caution">
    <text evidence="9">The sequence shown here is derived from an EMBL/GenBank/DDBJ whole genome shotgun (WGS) entry which is preliminary data.</text>
</comment>
<feature type="transmembrane region" description="Helical" evidence="7">
    <location>
        <begin position="132"/>
        <end position="161"/>
    </location>
</feature>
<dbReference type="PROSITE" id="PS50928">
    <property type="entry name" value="ABC_TM1"/>
    <property type="match status" value="1"/>
</dbReference>
<feature type="transmembrane region" description="Helical" evidence="7">
    <location>
        <begin position="241"/>
        <end position="263"/>
    </location>
</feature>
<feature type="transmembrane region" description="Helical" evidence="7">
    <location>
        <begin position="103"/>
        <end position="125"/>
    </location>
</feature>
<sequence length="316" mass="32388">MAGTRGVGLVARAAWVPVSAVLAGSLTWLAVTLLPGDAAVRILGPNATPERLAELRARLGLDRPVAEQLSDWLVGLLTGDLGTSALTGEPITGLVLSRLADSALLAGIAATIALVVGIGLGTLVGRVRRGRAWAYATLINASAVPDFVIGAVAVGLLALSWRLVPALSLVPPGQTAVSRPEILVIPVLALAIPITIWIARHPAAAVARQADAPHVRAARLLGVSEASVVLRHLLPAALAPLVQLFGWMVAVLVGSTVIVEQLVEYPGIGSLLTEAVGNRDVTVATAIVTVLAAVVAVAVFVCDRLAVRIDPRLAAS</sequence>
<evidence type="ECO:0000259" key="8">
    <source>
        <dbReference type="PROSITE" id="PS50928"/>
    </source>
</evidence>
<feature type="transmembrane region" description="Helical" evidence="7">
    <location>
        <begin position="181"/>
        <end position="199"/>
    </location>
</feature>
<evidence type="ECO:0000256" key="3">
    <source>
        <dbReference type="ARBA" id="ARBA00022475"/>
    </source>
</evidence>
<feature type="transmembrane region" description="Helical" evidence="7">
    <location>
        <begin position="283"/>
        <end position="302"/>
    </location>
</feature>
<dbReference type="RefSeq" id="WP_094454337.1">
    <property type="nucleotide sequence ID" value="NZ_NMVJ01000007.1"/>
</dbReference>
<name>A0A255EG36_9ACTN</name>
<evidence type="ECO:0000313" key="9">
    <source>
        <dbReference type="EMBL" id="OYN90230.1"/>
    </source>
</evidence>
<proteinExistence type="inferred from homology"/>
<dbReference type="InterPro" id="IPR035906">
    <property type="entry name" value="MetI-like_sf"/>
</dbReference>
<dbReference type="CDD" id="cd06261">
    <property type="entry name" value="TM_PBP2"/>
    <property type="match status" value="1"/>
</dbReference>
<evidence type="ECO:0000256" key="2">
    <source>
        <dbReference type="ARBA" id="ARBA00022448"/>
    </source>
</evidence>
<evidence type="ECO:0000256" key="4">
    <source>
        <dbReference type="ARBA" id="ARBA00022692"/>
    </source>
</evidence>
<dbReference type="SUPFAM" id="SSF161098">
    <property type="entry name" value="MetI-like"/>
    <property type="match status" value="1"/>
</dbReference>
<evidence type="ECO:0000256" key="7">
    <source>
        <dbReference type="RuleBase" id="RU363032"/>
    </source>
</evidence>
<keyword evidence="4 7" id="KW-0812">Transmembrane</keyword>
<dbReference type="Proteomes" id="UP000216300">
    <property type="component" value="Unassembled WGS sequence"/>
</dbReference>
<gene>
    <name evidence="9" type="ORF">CGZ91_08665</name>
</gene>
<comment type="subcellular location">
    <subcellularLocation>
        <location evidence="1 7">Cell membrane</location>
        <topology evidence="1 7">Multi-pass membrane protein</topology>
    </subcellularLocation>
</comment>
<evidence type="ECO:0000313" key="10">
    <source>
        <dbReference type="Proteomes" id="UP000216300"/>
    </source>
</evidence>
<dbReference type="InterPro" id="IPR000515">
    <property type="entry name" value="MetI-like"/>
</dbReference>
<dbReference type="GO" id="GO:0055085">
    <property type="term" value="P:transmembrane transport"/>
    <property type="evidence" value="ECO:0007669"/>
    <property type="project" value="InterPro"/>
</dbReference>
<evidence type="ECO:0000256" key="1">
    <source>
        <dbReference type="ARBA" id="ARBA00004651"/>
    </source>
</evidence>
<dbReference type="GO" id="GO:0005886">
    <property type="term" value="C:plasma membrane"/>
    <property type="evidence" value="ECO:0007669"/>
    <property type="project" value="UniProtKB-SubCell"/>
</dbReference>
<keyword evidence="5 7" id="KW-1133">Transmembrane helix</keyword>
<dbReference type="EMBL" id="NMVJ01000007">
    <property type="protein sequence ID" value="OYN90230.1"/>
    <property type="molecule type" value="Genomic_DNA"/>
</dbReference>
<accession>A0A255EG36</accession>
<feature type="transmembrane region" description="Helical" evidence="7">
    <location>
        <begin position="12"/>
        <end position="31"/>
    </location>
</feature>
<keyword evidence="10" id="KW-1185">Reference proteome</keyword>
<dbReference type="InterPro" id="IPR045621">
    <property type="entry name" value="BPD_transp_1_N"/>
</dbReference>